<dbReference type="InterPro" id="IPR003313">
    <property type="entry name" value="AraC-bd"/>
</dbReference>
<protein>
    <submittedName>
        <fullName evidence="7">Helix-turn-helix domain-containing protein</fullName>
    </submittedName>
</protein>
<keyword evidence="8" id="KW-1185">Reference proteome</keyword>
<evidence type="ECO:0000256" key="2">
    <source>
        <dbReference type="ARBA" id="ARBA00023015"/>
    </source>
</evidence>
<evidence type="ECO:0000256" key="4">
    <source>
        <dbReference type="ARBA" id="ARBA00023159"/>
    </source>
</evidence>
<dbReference type="InterPro" id="IPR018062">
    <property type="entry name" value="HTH_AraC-typ_CS"/>
</dbReference>
<dbReference type="Gene3D" id="2.60.120.10">
    <property type="entry name" value="Jelly Rolls"/>
    <property type="match status" value="1"/>
</dbReference>
<dbReference type="SMART" id="SM00342">
    <property type="entry name" value="HTH_ARAC"/>
    <property type="match status" value="1"/>
</dbReference>
<comment type="caution">
    <text evidence="7">The sequence shown here is derived from an EMBL/GenBank/DDBJ whole genome shotgun (WGS) entry which is preliminary data.</text>
</comment>
<keyword evidence="1" id="KW-0678">Repressor</keyword>
<dbReference type="InterPro" id="IPR018060">
    <property type="entry name" value="HTH_AraC"/>
</dbReference>
<dbReference type="SUPFAM" id="SSF46689">
    <property type="entry name" value="Homeodomain-like"/>
    <property type="match status" value="1"/>
</dbReference>
<sequence>MLIPIVTHTNHYHPRNEPSAARPVTLRARDLEADEFMAPHSHEWGQVTYALEGVVRVTANNSSWIVPPLRAIWIAPHVEHAVTVLEKARLRPLCVLAERAPFAGTECQVLEVSSLLRELIVALEHLDLDLATPREPLLAELILDELGRSATRPIRVPMPEDKRLKVLCAALMEDPGAPQTLEHWARQVGASERTLARLFERELGLTFGQWRQQVRLAHAAPLIARGLPLAQVAEQLGYASQSAFSAMFKKTFGTTPSAFFS</sequence>
<accession>A0A7X4KPL9</accession>
<evidence type="ECO:0000259" key="6">
    <source>
        <dbReference type="PROSITE" id="PS01124"/>
    </source>
</evidence>
<evidence type="ECO:0000313" key="8">
    <source>
        <dbReference type="Proteomes" id="UP000450676"/>
    </source>
</evidence>
<dbReference type="PROSITE" id="PS00041">
    <property type="entry name" value="HTH_ARAC_FAMILY_1"/>
    <property type="match status" value="1"/>
</dbReference>
<gene>
    <name evidence="7" type="ORF">GTP77_24100</name>
</gene>
<keyword evidence="2" id="KW-0805">Transcription regulation</keyword>
<dbReference type="InterPro" id="IPR014710">
    <property type="entry name" value="RmlC-like_jellyroll"/>
</dbReference>
<dbReference type="Gene3D" id="1.10.10.60">
    <property type="entry name" value="Homeodomain-like"/>
    <property type="match status" value="2"/>
</dbReference>
<keyword evidence="4" id="KW-0010">Activator</keyword>
<keyword evidence="5" id="KW-0804">Transcription</keyword>
<evidence type="ECO:0000256" key="1">
    <source>
        <dbReference type="ARBA" id="ARBA00022491"/>
    </source>
</evidence>
<dbReference type="InterPro" id="IPR011051">
    <property type="entry name" value="RmlC_Cupin_sf"/>
</dbReference>
<dbReference type="GO" id="GO:0003700">
    <property type="term" value="F:DNA-binding transcription factor activity"/>
    <property type="evidence" value="ECO:0007669"/>
    <property type="project" value="InterPro"/>
</dbReference>
<evidence type="ECO:0000256" key="5">
    <source>
        <dbReference type="ARBA" id="ARBA00023163"/>
    </source>
</evidence>
<dbReference type="SUPFAM" id="SSF51182">
    <property type="entry name" value="RmlC-like cupins"/>
    <property type="match status" value="1"/>
</dbReference>
<reference evidence="7 8" key="1">
    <citation type="submission" date="2019-12" db="EMBL/GenBank/DDBJ databases">
        <title>Novel species isolated from a subtropical stream in China.</title>
        <authorList>
            <person name="Lu H."/>
        </authorList>
    </citation>
    <scope>NUCLEOTIDE SEQUENCE [LARGE SCALE GENOMIC DNA]</scope>
    <source>
        <strain evidence="7 8">FT127W</strain>
    </source>
</reference>
<evidence type="ECO:0000313" key="7">
    <source>
        <dbReference type="EMBL" id="MYN10408.1"/>
    </source>
</evidence>
<dbReference type="CDD" id="cd06124">
    <property type="entry name" value="cupin_NimR-like_N"/>
    <property type="match status" value="1"/>
</dbReference>
<dbReference type="Pfam" id="PF12833">
    <property type="entry name" value="HTH_18"/>
    <property type="match status" value="1"/>
</dbReference>
<name>A0A7X4KPL9_9BURK</name>
<dbReference type="GO" id="GO:0043565">
    <property type="term" value="F:sequence-specific DNA binding"/>
    <property type="evidence" value="ECO:0007669"/>
    <property type="project" value="InterPro"/>
</dbReference>
<dbReference type="FunFam" id="1.10.10.60:FF:000132">
    <property type="entry name" value="AraC family transcriptional regulator"/>
    <property type="match status" value="1"/>
</dbReference>
<dbReference type="PANTHER" id="PTHR11019:SF159">
    <property type="entry name" value="TRANSCRIPTIONAL REGULATOR-RELATED"/>
    <property type="match status" value="1"/>
</dbReference>
<dbReference type="PROSITE" id="PS01124">
    <property type="entry name" value="HTH_ARAC_FAMILY_2"/>
    <property type="match status" value="1"/>
</dbReference>
<dbReference type="PANTHER" id="PTHR11019">
    <property type="entry name" value="HTH-TYPE TRANSCRIPTIONAL REGULATOR NIMR"/>
    <property type="match status" value="1"/>
</dbReference>
<dbReference type="RefSeq" id="WP_161074701.1">
    <property type="nucleotide sequence ID" value="NZ_CP086370.1"/>
</dbReference>
<dbReference type="InterPro" id="IPR020449">
    <property type="entry name" value="Tscrpt_reg_AraC-type_HTH"/>
</dbReference>
<dbReference type="InterPro" id="IPR009057">
    <property type="entry name" value="Homeodomain-like_sf"/>
</dbReference>
<evidence type="ECO:0000256" key="3">
    <source>
        <dbReference type="ARBA" id="ARBA00023125"/>
    </source>
</evidence>
<organism evidence="7 8">
    <name type="scientific">Pseudoduganella aquatica</name>
    <dbReference type="NCBI Taxonomy" id="2660641"/>
    <lineage>
        <taxon>Bacteria</taxon>
        <taxon>Pseudomonadati</taxon>
        <taxon>Pseudomonadota</taxon>
        <taxon>Betaproteobacteria</taxon>
        <taxon>Burkholderiales</taxon>
        <taxon>Oxalobacteraceae</taxon>
        <taxon>Telluria group</taxon>
        <taxon>Pseudoduganella</taxon>
    </lineage>
</organism>
<proteinExistence type="predicted"/>
<dbReference type="EMBL" id="WWCU01000037">
    <property type="protein sequence ID" value="MYN10408.1"/>
    <property type="molecule type" value="Genomic_DNA"/>
</dbReference>
<dbReference type="Pfam" id="PF02311">
    <property type="entry name" value="AraC_binding"/>
    <property type="match status" value="1"/>
</dbReference>
<dbReference type="Proteomes" id="UP000450676">
    <property type="component" value="Unassembled WGS sequence"/>
</dbReference>
<dbReference type="PRINTS" id="PR00032">
    <property type="entry name" value="HTHARAC"/>
</dbReference>
<dbReference type="AlphaFoldDB" id="A0A7X4KPL9"/>
<feature type="domain" description="HTH araC/xylS-type" evidence="6">
    <location>
        <begin position="165"/>
        <end position="261"/>
    </location>
</feature>
<keyword evidence="3" id="KW-0238">DNA-binding</keyword>